<evidence type="ECO:0000313" key="3">
    <source>
        <dbReference type="Proteomes" id="UP000664781"/>
    </source>
</evidence>
<sequence length="340" mass="35667">MVTLGSHRAYAYDRDAVDVTAFRLDSGDLAWHTAVPEGTAVAQAPRLVGDTVIGAFATVERGEGTDAGRRGITVIALDAGTGRSLWTREIAGDTVAVDSEAVPHVVGADARHVLVASYEEGYATTPPLSALLDTRTGRVIWTDPDFKGVDLERSVAVGVRGDGDFAGKSASDGTRLWQRDLRLGEARTADPGPGLTWADGTEAGNTLLIDPATGGTRLNSGDTSLERCRYDGWSTTVCAGADGSGDAVVWAVDVRTAQVLWRLPDASAHRVAPVVTAAWHGVVYAQVDQAMTLDARTGQDLRTDIGPVSPTLVNEGYGLVYDHAARTIDVYRAGGTAVPG</sequence>
<feature type="domain" description="Pyrrolo-quinoline quinone repeat" evidence="1">
    <location>
        <begin position="8"/>
        <end position="149"/>
    </location>
</feature>
<dbReference type="Gene3D" id="2.130.10.10">
    <property type="entry name" value="YVTN repeat-like/Quinoprotein amine dehydrogenase"/>
    <property type="match status" value="1"/>
</dbReference>
<gene>
    <name evidence="2" type="ORF">J1792_00215</name>
</gene>
<dbReference type="EMBL" id="JAFMOF010000001">
    <property type="protein sequence ID" value="MBO0651283.1"/>
    <property type="molecule type" value="Genomic_DNA"/>
</dbReference>
<dbReference type="InterPro" id="IPR015943">
    <property type="entry name" value="WD40/YVTN_repeat-like_dom_sf"/>
</dbReference>
<dbReference type="PANTHER" id="PTHR34512">
    <property type="entry name" value="CELL SURFACE PROTEIN"/>
    <property type="match status" value="1"/>
</dbReference>
<accession>A0A939JLH0</accession>
<comment type="caution">
    <text evidence="2">The sequence shown here is derived from an EMBL/GenBank/DDBJ whole genome shotgun (WGS) entry which is preliminary data.</text>
</comment>
<dbReference type="InterPro" id="IPR011047">
    <property type="entry name" value="Quinoprotein_ADH-like_sf"/>
</dbReference>
<name>A0A939JLH0_9ACTN</name>
<organism evidence="2 3">
    <name type="scientific">Streptomyces triculaminicus</name>
    <dbReference type="NCBI Taxonomy" id="2816232"/>
    <lineage>
        <taxon>Bacteria</taxon>
        <taxon>Bacillati</taxon>
        <taxon>Actinomycetota</taxon>
        <taxon>Actinomycetes</taxon>
        <taxon>Kitasatosporales</taxon>
        <taxon>Streptomycetaceae</taxon>
        <taxon>Streptomyces</taxon>
    </lineage>
</organism>
<dbReference type="Proteomes" id="UP000664781">
    <property type="component" value="Unassembled WGS sequence"/>
</dbReference>
<dbReference type="RefSeq" id="WP_207246376.1">
    <property type="nucleotide sequence ID" value="NZ_JAFMOF010000001.1"/>
</dbReference>
<dbReference type="PANTHER" id="PTHR34512:SF30">
    <property type="entry name" value="OUTER MEMBRANE PROTEIN ASSEMBLY FACTOR BAMB"/>
    <property type="match status" value="1"/>
</dbReference>
<protein>
    <submittedName>
        <fullName evidence="2">PQQ-binding-like beta-propeller repeat protein</fullName>
    </submittedName>
</protein>
<reference evidence="2" key="1">
    <citation type="submission" date="2021-03" db="EMBL/GenBank/DDBJ databases">
        <title>Streptomyces strains.</title>
        <authorList>
            <person name="Lund M.B."/>
            <person name="Toerring T."/>
        </authorList>
    </citation>
    <scope>NUCLEOTIDE SEQUENCE</scope>
    <source>
        <strain evidence="2">JCM 4242</strain>
    </source>
</reference>
<dbReference type="InterPro" id="IPR002372">
    <property type="entry name" value="PQQ_rpt_dom"/>
</dbReference>
<evidence type="ECO:0000259" key="1">
    <source>
        <dbReference type="Pfam" id="PF13360"/>
    </source>
</evidence>
<dbReference type="Pfam" id="PF13360">
    <property type="entry name" value="PQQ_2"/>
    <property type="match status" value="1"/>
</dbReference>
<proteinExistence type="predicted"/>
<evidence type="ECO:0000313" key="2">
    <source>
        <dbReference type="EMBL" id="MBO0651283.1"/>
    </source>
</evidence>
<dbReference type="SUPFAM" id="SSF50998">
    <property type="entry name" value="Quinoprotein alcohol dehydrogenase-like"/>
    <property type="match status" value="1"/>
</dbReference>
<keyword evidence="3" id="KW-1185">Reference proteome</keyword>
<dbReference type="AlphaFoldDB" id="A0A939JLH0"/>